<name>A0A9W7L560_9STRA</name>
<feature type="transmembrane region" description="Helical" evidence="1">
    <location>
        <begin position="36"/>
        <end position="58"/>
    </location>
</feature>
<gene>
    <name evidence="2" type="ORF">TrRE_jg1597</name>
</gene>
<evidence type="ECO:0000313" key="2">
    <source>
        <dbReference type="EMBL" id="GMI30786.1"/>
    </source>
</evidence>
<protein>
    <submittedName>
        <fullName evidence="2">Uncharacterized protein</fullName>
    </submittedName>
</protein>
<feature type="non-terminal residue" evidence="2">
    <location>
        <position position="161"/>
    </location>
</feature>
<sequence>KFHVIRTLIARSPKEDKADDVALSLLFNSTWRSNGASVLCGLLSPFGLALLTAGTILIDVHLSSAFASQPLASQGTLFKLRLLASPFASLAACAALLTVRSHLAVEAYIEESRNRGMGSMHRHVVEAMGGGRTRRCFLAEGGGGTIRGFIVVRFGNTCMVE</sequence>
<feature type="non-terminal residue" evidence="2">
    <location>
        <position position="1"/>
    </location>
</feature>
<comment type="caution">
    <text evidence="2">The sequence shown here is derived from an EMBL/GenBank/DDBJ whole genome shotgun (WGS) entry which is preliminary data.</text>
</comment>
<keyword evidence="1" id="KW-0472">Membrane</keyword>
<dbReference type="EMBL" id="BRXZ01007648">
    <property type="protein sequence ID" value="GMI30786.1"/>
    <property type="molecule type" value="Genomic_DNA"/>
</dbReference>
<keyword evidence="3" id="KW-1185">Reference proteome</keyword>
<feature type="transmembrane region" description="Helical" evidence="1">
    <location>
        <begin position="78"/>
        <end position="99"/>
    </location>
</feature>
<keyword evidence="1" id="KW-1133">Transmembrane helix</keyword>
<evidence type="ECO:0000256" key="1">
    <source>
        <dbReference type="SAM" id="Phobius"/>
    </source>
</evidence>
<dbReference type="Proteomes" id="UP001165082">
    <property type="component" value="Unassembled WGS sequence"/>
</dbReference>
<accession>A0A9W7L560</accession>
<reference evidence="2" key="1">
    <citation type="submission" date="2022-07" db="EMBL/GenBank/DDBJ databases">
        <title>Genome analysis of Parmales, a sister group of diatoms, reveals the evolutionary specialization of diatoms from phago-mixotrophs to photoautotrophs.</title>
        <authorList>
            <person name="Ban H."/>
            <person name="Sato S."/>
            <person name="Yoshikawa S."/>
            <person name="Kazumasa Y."/>
            <person name="Nakamura Y."/>
            <person name="Ichinomiya M."/>
            <person name="Saitoh K."/>
            <person name="Sato N."/>
            <person name="Blanc-Mathieu R."/>
            <person name="Endo H."/>
            <person name="Kuwata A."/>
            <person name="Ogata H."/>
        </authorList>
    </citation>
    <scope>NUCLEOTIDE SEQUENCE</scope>
</reference>
<keyword evidence="1" id="KW-0812">Transmembrane</keyword>
<evidence type="ECO:0000313" key="3">
    <source>
        <dbReference type="Proteomes" id="UP001165082"/>
    </source>
</evidence>
<organism evidence="2 3">
    <name type="scientific">Triparma retinervis</name>
    <dbReference type="NCBI Taxonomy" id="2557542"/>
    <lineage>
        <taxon>Eukaryota</taxon>
        <taxon>Sar</taxon>
        <taxon>Stramenopiles</taxon>
        <taxon>Ochrophyta</taxon>
        <taxon>Bolidophyceae</taxon>
        <taxon>Parmales</taxon>
        <taxon>Triparmaceae</taxon>
        <taxon>Triparma</taxon>
    </lineage>
</organism>
<dbReference type="AlphaFoldDB" id="A0A9W7L560"/>
<proteinExistence type="predicted"/>